<dbReference type="EMBL" id="FRCY01000013">
    <property type="protein sequence ID" value="SHN24219.1"/>
    <property type="molecule type" value="Genomic_DNA"/>
</dbReference>
<evidence type="ECO:0000259" key="7">
    <source>
        <dbReference type="PROSITE" id="PS50109"/>
    </source>
</evidence>
<dbReference type="PANTHER" id="PTHR43304">
    <property type="entry name" value="PHYTOCHROME-LIKE PROTEIN CPH1"/>
    <property type="match status" value="1"/>
</dbReference>
<feature type="domain" description="PAC" evidence="8">
    <location>
        <begin position="488"/>
        <end position="540"/>
    </location>
</feature>
<dbReference type="InterPro" id="IPR036890">
    <property type="entry name" value="HATPase_C_sf"/>
</dbReference>
<dbReference type="CDD" id="cd00082">
    <property type="entry name" value="HisKA"/>
    <property type="match status" value="1"/>
</dbReference>
<dbReference type="FunFam" id="3.30.565.10:FF:000006">
    <property type="entry name" value="Sensor histidine kinase WalK"/>
    <property type="match status" value="1"/>
</dbReference>
<evidence type="ECO:0000256" key="2">
    <source>
        <dbReference type="ARBA" id="ARBA00012438"/>
    </source>
</evidence>
<evidence type="ECO:0000256" key="5">
    <source>
        <dbReference type="ARBA" id="ARBA00022777"/>
    </source>
</evidence>
<evidence type="ECO:0000256" key="6">
    <source>
        <dbReference type="SAM" id="Coils"/>
    </source>
</evidence>
<sequence>MGTLIVSDQNIRGGHFESKWGKALYSFFVIMAYQKDGDRQWTDVLKLSGIGAWEIDPHRETFNCCDIGCELLQIPCNEAVKLSSLQNRFRYGFQQVFESSIKDFLEKQREFQQELELHSGSRIRISGKVVEDQGTQRYCGSIQPVVAHRSALRPELFSERDDLYSILFQDNPMPMFIWEFETLNIIDCNRQALLKYGYSREEFLKLNIRDIRPIEDIPLIEKHTLKSDIYGDIHQKTWRHLNKAGEIMQMEITGHLVEIAGKRCAMVLLNDITDRVEAEEQLLESLKDMSDYRFALDESCLVMILNRGRNVVYVNQKFQDISGFSKHSLLSGTIENIYDEEQCPAVKDCCEALQKGEIWRGELKGKTKQAGFFWVDTVMIPFKDNHGVAYQYIWVGYDITEKKLADEALVKERSLLRAIIDNLPIQIYVKDTKGRHIINNRYQYENLLGQASEQETLGKTVFDYFPEEIAAGMAEYDRRIINEGKPVLNVEEYYHDQEGQLVWLLTNKVPLKDSEGKVLGLVGMSRDVTDRKREEENLISLNKALEKKALELERSNQELEQFAYIASHDLQEPLRMITGFLGLLEKKYESLLDEKARQYIHFAVDGASRMKNIIMDLLVYSRAGRIEEKVKEVSVAELVSSVTQLHKELIKQKKARISLGNLPKLKIPVAPIHQVFQNLINNALKYQREDRIPEVKIHAEKGDGCWTFYVTDNGIGIPDDRRDRVFILFSRLHADRNYSGTGIGLAMCKKIIENLGGRIGFNSVEGEGSTFFFTVPDSIGNPE</sequence>
<dbReference type="AlphaFoldDB" id="A0A1M7Q208"/>
<dbReference type="SUPFAM" id="SSF55874">
    <property type="entry name" value="ATPase domain of HSP90 chaperone/DNA topoisomerase II/histidine kinase"/>
    <property type="match status" value="1"/>
</dbReference>
<dbReference type="InterPro" id="IPR000014">
    <property type="entry name" value="PAS"/>
</dbReference>
<dbReference type="Pfam" id="PF02518">
    <property type="entry name" value="HATPase_c"/>
    <property type="match status" value="1"/>
</dbReference>
<evidence type="ECO:0000259" key="8">
    <source>
        <dbReference type="PROSITE" id="PS50113"/>
    </source>
</evidence>
<dbReference type="InterPro" id="IPR003661">
    <property type="entry name" value="HisK_dim/P_dom"/>
</dbReference>
<dbReference type="GO" id="GO:0000155">
    <property type="term" value="F:phosphorelay sensor kinase activity"/>
    <property type="evidence" value="ECO:0007669"/>
    <property type="project" value="InterPro"/>
</dbReference>
<dbReference type="SUPFAM" id="SSF47384">
    <property type="entry name" value="Homodimeric domain of signal transducing histidine kinase"/>
    <property type="match status" value="1"/>
</dbReference>
<dbReference type="Gene3D" id="3.30.450.20">
    <property type="entry name" value="PAS domain"/>
    <property type="match status" value="3"/>
</dbReference>
<dbReference type="Pfam" id="PF00512">
    <property type="entry name" value="HisKA"/>
    <property type="match status" value="1"/>
</dbReference>
<dbReference type="SMART" id="SM00091">
    <property type="entry name" value="PAS"/>
    <property type="match status" value="4"/>
</dbReference>
<dbReference type="EC" id="2.7.13.3" evidence="2"/>
<dbReference type="InterPro" id="IPR000700">
    <property type="entry name" value="PAS-assoc_C"/>
</dbReference>
<gene>
    <name evidence="9" type="ORF">SAMN04488057_11338</name>
</gene>
<dbReference type="Gene3D" id="1.10.287.130">
    <property type="match status" value="1"/>
</dbReference>
<feature type="domain" description="PAC" evidence="8">
    <location>
        <begin position="359"/>
        <end position="411"/>
    </location>
</feature>
<dbReference type="STRING" id="388280.SAMN04488057_11338"/>
<evidence type="ECO:0000313" key="10">
    <source>
        <dbReference type="Proteomes" id="UP000184513"/>
    </source>
</evidence>
<evidence type="ECO:0000256" key="1">
    <source>
        <dbReference type="ARBA" id="ARBA00000085"/>
    </source>
</evidence>
<dbReference type="SUPFAM" id="SSF55785">
    <property type="entry name" value="PYP-like sensor domain (PAS domain)"/>
    <property type="match status" value="3"/>
</dbReference>
<dbReference type="InterPro" id="IPR013656">
    <property type="entry name" value="PAS_4"/>
</dbReference>
<protein>
    <recommendedName>
        <fullName evidence="2">histidine kinase</fullName>
        <ecNumber evidence="2">2.7.13.3</ecNumber>
    </recommendedName>
</protein>
<evidence type="ECO:0000256" key="4">
    <source>
        <dbReference type="ARBA" id="ARBA00022679"/>
    </source>
</evidence>
<dbReference type="PANTHER" id="PTHR43304:SF1">
    <property type="entry name" value="PAC DOMAIN-CONTAINING PROTEIN"/>
    <property type="match status" value="1"/>
</dbReference>
<dbReference type="SMART" id="SM00387">
    <property type="entry name" value="HATPase_c"/>
    <property type="match status" value="1"/>
</dbReference>
<dbReference type="Gene3D" id="3.30.565.10">
    <property type="entry name" value="Histidine kinase-like ATPase, C-terminal domain"/>
    <property type="match status" value="1"/>
</dbReference>
<reference evidence="9 10" key="1">
    <citation type="submission" date="2016-11" db="EMBL/GenBank/DDBJ databases">
        <authorList>
            <person name="Jaros S."/>
            <person name="Januszkiewicz K."/>
            <person name="Wedrychowicz H."/>
        </authorList>
    </citation>
    <scope>NUCLEOTIDE SEQUENCE [LARGE SCALE GENOMIC DNA]</scope>
    <source>
        <strain evidence="9 10">CGMCC 1.6102</strain>
    </source>
</reference>
<proteinExistence type="predicted"/>
<evidence type="ECO:0000256" key="3">
    <source>
        <dbReference type="ARBA" id="ARBA00022553"/>
    </source>
</evidence>
<keyword evidence="5" id="KW-0418">Kinase</keyword>
<dbReference type="Proteomes" id="UP000184513">
    <property type="component" value="Unassembled WGS sequence"/>
</dbReference>
<organism evidence="9 10">
    <name type="scientific">Cyclobacterium lianum</name>
    <dbReference type="NCBI Taxonomy" id="388280"/>
    <lineage>
        <taxon>Bacteria</taxon>
        <taxon>Pseudomonadati</taxon>
        <taxon>Bacteroidota</taxon>
        <taxon>Cytophagia</taxon>
        <taxon>Cytophagales</taxon>
        <taxon>Cyclobacteriaceae</taxon>
        <taxon>Cyclobacterium</taxon>
    </lineage>
</organism>
<evidence type="ECO:0000313" key="9">
    <source>
        <dbReference type="EMBL" id="SHN24219.1"/>
    </source>
</evidence>
<dbReference type="InterPro" id="IPR005467">
    <property type="entry name" value="His_kinase_dom"/>
</dbReference>
<dbReference type="InterPro" id="IPR003594">
    <property type="entry name" value="HATPase_dom"/>
</dbReference>
<dbReference type="SMART" id="SM00388">
    <property type="entry name" value="HisKA"/>
    <property type="match status" value="1"/>
</dbReference>
<dbReference type="InterPro" id="IPR004358">
    <property type="entry name" value="Sig_transdc_His_kin-like_C"/>
</dbReference>
<dbReference type="InterPro" id="IPR036097">
    <property type="entry name" value="HisK_dim/P_sf"/>
</dbReference>
<name>A0A1M7Q208_9BACT</name>
<dbReference type="PROSITE" id="PS50113">
    <property type="entry name" value="PAC"/>
    <property type="match status" value="2"/>
</dbReference>
<feature type="domain" description="Histidine kinase" evidence="7">
    <location>
        <begin position="565"/>
        <end position="779"/>
    </location>
</feature>
<keyword evidence="3" id="KW-0597">Phosphoprotein</keyword>
<dbReference type="CDD" id="cd00130">
    <property type="entry name" value="PAS"/>
    <property type="match status" value="3"/>
</dbReference>
<dbReference type="InterPro" id="IPR001610">
    <property type="entry name" value="PAC"/>
</dbReference>
<dbReference type="PRINTS" id="PR00344">
    <property type="entry name" value="BCTRLSENSOR"/>
</dbReference>
<keyword evidence="10" id="KW-1185">Reference proteome</keyword>
<feature type="coiled-coil region" evidence="6">
    <location>
        <begin position="531"/>
        <end position="562"/>
    </location>
</feature>
<dbReference type="Pfam" id="PF13426">
    <property type="entry name" value="PAS_9"/>
    <property type="match status" value="2"/>
</dbReference>
<keyword evidence="6" id="KW-0175">Coiled coil</keyword>
<dbReference type="SMART" id="SM00086">
    <property type="entry name" value="PAC"/>
    <property type="match status" value="3"/>
</dbReference>
<dbReference type="Pfam" id="PF08448">
    <property type="entry name" value="PAS_4"/>
    <property type="match status" value="1"/>
</dbReference>
<dbReference type="InterPro" id="IPR052162">
    <property type="entry name" value="Sensor_kinase/Photoreceptor"/>
</dbReference>
<comment type="catalytic activity">
    <reaction evidence="1">
        <text>ATP + protein L-histidine = ADP + protein N-phospho-L-histidine.</text>
        <dbReference type="EC" id="2.7.13.3"/>
    </reaction>
</comment>
<keyword evidence="4" id="KW-0808">Transferase</keyword>
<accession>A0A1M7Q208</accession>
<dbReference type="PROSITE" id="PS50109">
    <property type="entry name" value="HIS_KIN"/>
    <property type="match status" value="1"/>
</dbReference>
<dbReference type="NCBIfam" id="TIGR00229">
    <property type="entry name" value="sensory_box"/>
    <property type="match status" value="3"/>
</dbReference>
<dbReference type="InterPro" id="IPR035965">
    <property type="entry name" value="PAS-like_dom_sf"/>
</dbReference>